<evidence type="ECO:0008006" key="8">
    <source>
        <dbReference type="Google" id="ProtNLM"/>
    </source>
</evidence>
<sequence length="164" mass="18375">MVSGKAPMNSPGIRFAVPPLVFTLCFVTAGALQWFLFSDIKLLPFLPFMLHSAFGLMIGLAGFAFMMAAWFHFLLIGTTVTTSTPVNILVENGAFHYSRNPMYVGFVSLLVAGAVGFNSLPFLLAAAFMFVYLSQYIIPREERYMNAAFPESYPSYCRKVRRWL</sequence>
<evidence type="ECO:0000313" key="6">
    <source>
        <dbReference type="EMBL" id="PLW77206.1"/>
    </source>
</evidence>
<evidence type="ECO:0000256" key="5">
    <source>
        <dbReference type="SAM" id="Phobius"/>
    </source>
</evidence>
<dbReference type="AlphaFoldDB" id="A0A2N5XRQ6"/>
<feature type="transmembrane region" description="Helical" evidence="5">
    <location>
        <begin position="42"/>
        <end position="63"/>
    </location>
</feature>
<feature type="transmembrane region" description="Helical" evidence="5">
    <location>
        <begin position="70"/>
        <end position="90"/>
    </location>
</feature>
<evidence type="ECO:0000256" key="3">
    <source>
        <dbReference type="ARBA" id="ARBA00022989"/>
    </source>
</evidence>
<dbReference type="OrthoDB" id="9811969at2"/>
<dbReference type="Pfam" id="PF04191">
    <property type="entry name" value="PEMT"/>
    <property type="match status" value="1"/>
</dbReference>
<reference evidence="6 7" key="1">
    <citation type="submission" date="2018-01" db="EMBL/GenBank/DDBJ databases">
        <title>The draft genome sequence of Cohaesibacter sp. H1304.</title>
        <authorList>
            <person name="Wang N.-N."/>
            <person name="Du Z.-J."/>
        </authorList>
    </citation>
    <scope>NUCLEOTIDE SEQUENCE [LARGE SCALE GENOMIC DNA]</scope>
    <source>
        <strain evidence="6 7">H1304</strain>
    </source>
</reference>
<dbReference type="Proteomes" id="UP000234881">
    <property type="component" value="Unassembled WGS sequence"/>
</dbReference>
<keyword evidence="4 5" id="KW-0472">Membrane</keyword>
<comment type="subcellular location">
    <subcellularLocation>
        <location evidence="1">Endomembrane system</location>
        <topology evidence="1">Multi-pass membrane protein</topology>
    </subcellularLocation>
</comment>
<evidence type="ECO:0000313" key="7">
    <source>
        <dbReference type="Proteomes" id="UP000234881"/>
    </source>
</evidence>
<accession>A0A2N5XRQ6</accession>
<gene>
    <name evidence="6" type="ORF">C0081_10690</name>
</gene>
<evidence type="ECO:0000256" key="4">
    <source>
        <dbReference type="ARBA" id="ARBA00023136"/>
    </source>
</evidence>
<organism evidence="6 7">
    <name type="scientific">Cohaesibacter celericrescens</name>
    <dbReference type="NCBI Taxonomy" id="2067669"/>
    <lineage>
        <taxon>Bacteria</taxon>
        <taxon>Pseudomonadati</taxon>
        <taxon>Pseudomonadota</taxon>
        <taxon>Alphaproteobacteria</taxon>
        <taxon>Hyphomicrobiales</taxon>
        <taxon>Cohaesibacteraceae</taxon>
    </lineage>
</organism>
<proteinExistence type="predicted"/>
<evidence type="ECO:0000256" key="1">
    <source>
        <dbReference type="ARBA" id="ARBA00004127"/>
    </source>
</evidence>
<comment type="caution">
    <text evidence="6">The sequence shown here is derived from an EMBL/GenBank/DDBJ whole genome shotgun (WGS) entry which is preliminary data.</text>
</comment>
<keyword evidence="7" id="KW-1185">Reference proteome</keyword>
<feature type="transmembrane region" description="Helical" evidence="5">
    <location>
        <begin position="12"/>
        <end position="36"/>
    </location>
</feature>
<dbReference type="Gene3D" id="1.20.120.1630">
    <property type="match status" value="1"/>
</dbReference>
<feature type="transmembrane region" description="Helical" evidence="5">
    <location>
        <begin position="102"/>
        <end position="133"/>
    </location>
</feature>
<keyword evidence="2 5" id="KW-0812">Transmembrane</keyword>
<evidence type="ECO:0000256" key="2">
    <source>
        <dbReference type="ARBA" id="ARBA00022692"/>
    </source>
</evidence>
<dbReference type="EMBL" id="PKUQ01000018">
    <property type="protein sequence ID" value="PLW77206.1"/>
    <property type="molecule type" value="Genomic_DNA"/>
</dbReference>
<name>A0A2N5XRQ6_9HYPH</name>
<keyword evidence="3 5" id="KW-1133">Transmembrane helix</keyword>
<dbReference type="GO" id="GO:0012505">
    <property type="term" value="C:endomembrane system"/>
    <property type="evidence" value="ECO:0007669"/>
    <property type="project" value="UniProtKB-SubCell"/>
</dbReference>
<protein>
    <recommendedName>
        <fullName evidence="8">Isoprenylcysteine carboxylmethyltransferase family protein</fullName>
    </recommendedName>
</protein>
<dbReference type="InterPro" id="IPR007318">
    <property type="entry name" value="Phopholipid_MeTrfase"/>
</dbReference>